<feature type="compositionally biased region" description="Basic and acidic residues" evidence="3">
    <location>
        <begin position="103"/>
        <end position="118"/>
    </location>
</feature>
<dbReference type="InterPro" id="IPR056737">
    <property type="entry name" value="Beta-prop_ATRN-MKLN-like"/>
</dbReference>
<dbReference type="AlphaFoldDB" id="A0AAN8JJ83"/>
<dbReference type="Gene3D" id="2.120.10.80">
    <property type="entry name" value="Kelch-type beta propeller"/>
    <property type="match status" value="2"/>
</dbReference>
<feature type="region of interest" description="Disordered" evidence="3">
    <location>
        <begin position="70"/>
        <end position="154"/>
    </location>
</feature>
<dbReference type="Gene3D" id="1.25.40.420">
    <property type="match status" value="1"/>
</dbReference>
<keyword evidence="2" id="KW-0677">Repeat</keyword>
<accession>A0AAN8JJ83</accession>
<dbReference type="CDD" id="cd18186">
    <property type="entry name" value="BTB_POZ_ZBTB_KLHL-like"/>
    <property type="match status" value="1"/>
</dbReference>
<proteinExistence type="predicted"/>
<dbReference type="SUPFAM" id="SSF117281">
    <property type="entry name" value="Kelch motif"/>
    <property type="match status" value="1"/>
</dbReference>
<dbReference type="Pfam" id="PF01344">
    <property type="entry name" value="Kelch_1"/>
    <property type="match status" value="1"/>
</dbReference>
<dbReference type="Gene3D" id="3.30.710.10">
    <property type="entry name" value="Potassium Channel Kv1.1, Chain A"/>
    <property type="match status" value="1"/>
</dbReference>
<dbReference type="InterPro" id="IPR011333">
    <property type="entry name" value="SKP1/BTB/POZ_sf"/>
</dbReference>
<feature type="compositionally biased region" description="Polar residues" evidence="3">
    <location>
        <begin position="122"/>
        <end position="139"/>
    </location>
</feature>
<dbReference type="InterPro" id="IPR015915">
    <property type="entry name" value="Kelch-typ_b-propeller"/>
</dbReference>
<reference evidence="5 6" key="1">
    <citation type="submission" date="2024-01" db="EMBL/GenBank/DDBJ databases">
        <title>The genome of the rayed Mediterranean limpet Patella caerulea (Linnaeus, 1758).</title>
        <authorList>
            <person name="Anh-Thu Weber A."/>
            <person name="Halstead-Nussloch G."/>
        </authorList>
    </citation>
    <scope>NUCLEOTIDE SEQUENCE [LARGE SCALE GENOMIC DNA]</scope>
    <source>
        <strain evidence="5">AATW-2023a</strain>
        <tissue evidence="5">Whole specimen</tissue>
    </source>
</reference>
<evidence type="ECO:0000259" key="4">
    <source>
        <dbReference type="PROSITE" id="PS50097"/>
    </source>
</evidence>
<name>A0AAN8JJ83_PATCE</name>
<dbReference type="SMART" id="SM00225">
    <property type="entry name" value="BTB"/>
    <property type="match status" value="1"/>
</dbReference>
<evidence type="ECO:0000256" key="1">
    <source>
        <dbReference type="ARBA" id="ARBA00022441"/>
    </source>
</evidence>
<comment type="caution">
    <text evidence="5">The sequence shown here is derived from an EMBL/GenBank/DDBJ whole genome shotgun (WGS) entry which is preliminary data.</text>
</comment>
<organism evidence="5 6">
    <name type="scientific">Patella caerulea</name>
    <name type="common">Rayed Mediterranean limpet</name>
    <dbReference type="NCBI Taxonomy" id="87958"/>
    <lineage>
        <taxon>Eukaryota</taxon>
        <taxon>Metazoa</taxon>
        <taxon>Spiralia</taxon>
        <taxon>Lophotrochozoa</taxon>
        <taxon>Mollusca</taxon>
        <taxon>Gastropoda</taxon>
        <taxon>Patellogastropoda</taxon>
        <taxon>Patelloidea</taxon>
        <taxon>Patellidae</taxon>
        <taxon>Patella</taxon>
    </lineage>
</organism>
<feature type="domain" description="BTB" evidence="4">
    <location>
        <begin position="271"/>
        <end position="339"/>
    </location>
</feature>
<feature type="compositionally biased region" description="Polar residues" evidence="3">
    <location>
        <begin position="70"/>
        <end position="100"/>
    </location>
</feature>
<dbReference type="Proteomes" id="UP001347796">
    <property type="component" value="Unassembled WGS sequence"/>
</dbReference>
<dbReference type="Pfam" id="PF24981">
    <property type="entry name" value="Beta-prop_ATRN-LZTR1"/>
    <property type="match status" value="1"/>
</dbReference>
<dbReference type="EMBL" id="JAZGQO010000010">
    <property type="protein sequence ID" value="KAK6176781.1"/>
    <property type="molecule type" value="Genomic_DNA"/>
</dbReference>
<evidence type="ECO:0000256" key="2">
    <source>
        <dbReference type="ARBA" id="ARBA00022737"/>
    </source>
</evidence>
<evidence type="ECO:0000313" key="5">
    <source>
        <dbReference type="EMBL" id="KAK6176781.1"/>
    </source>
</evidence>
<evidence type="ECO:0000313" key="6">
    <source>
        <dbReference type="Proteomes" id="UP001347796"/>
    </source>
</evidence>
<dbReference type="Pfam" id="PF07707">
    <property type="entry name" value="BACK"/>
    <property type="match status" value="1"/>
</dbReference>
<keyword evidence="6" id="KW-1185">Reference proteome</keyword>
<dbReference type="SUPFAM" id="SSF54695">
    <property type="entry name" value="POZ domain"/>
    <property type="match status" value="1"/>
</dbReference>
<dbReference type="SMART" id="SM00612">
    <property type="entry name" value="Kelch"/>
    <property type="match status" value="6"/>
</dbReference>
<dbReference type="InterPro" id="IPR000210">
    <property type="entry name" value="BTB/POZ_dom"/>
</dbReference>
<dbReference type="InterPro" id="IPR006652">
    <property type="entry name" value="Kelch_1"/>
</dbReference>
<dbReference type="PROSITE" id="PS50097">
    <property type="entry name" value="BTB"/>
    <property type="match status" value="1"/>
</dbReference>
<feature type="compositionally biased region" description="Basic and acidic residues" evidence="3">
    <location>
        <begin position="1"/>
        <end position="11"/>
    </location>
</feature>
<dbReference type="PANTHER" id="PTHR24412">
    <property type="entry name" value="KELCH PROTEIN"/>
    <property type="match status" value="1"/>
</dbReference>
<dbReference type="PANTHER" id="PTHR24412:SF489">
    <property type="entry name" value="RING FINGER DOMAIN AND KELCH REPEAT-CONTAINING PROTEIN DDB_G0271372"/>
    <property type="match status" value="1"/>
</dbReference>
<protein>
    <recommendedName>
        <fullName evidence="4">BTB domain-containing protein</fullName>
    </recommendedName>
</protein>
<dbReference type="Pfam" id="PF00651">
    <property type="entry name" value="BTB"/>
    <property type="match status" value="1"/>
</dbReference>
<keyword evidence="1" id="KW-0880">Kelch repeat</keyword>
<evidence type="ECO:0000256" key="3">
    <source>
        <dbReference type="SAM" id="MobiDB-lite"/>
    </source>
</evidence>
<gene>
    <name evidence="5" type="ORF">SNE40_015015</name>
</gene>
<dbReference type="InterPro" id="IPR011705">
    <property type="entry name" value="BACK"/>
</dbReference>
<sequence>MYKGELDHSKDQYNPLTDIDPQAEWQARYGALTSKAGGTVSPEVVMSSSQLEESLLADIDTLGSFSQETYNHSFDAGNSRQSPTPTLRSQPGPLTSTPKPQRTYKDDSSESEGRRSLVKDSGYTSGNTSLRYDNTSKETTPVKPKVNGQESGRFSVQSGEVAEIVTKDLFSKLAKGGNGSGEKHKVTRLTSVPVAPGRVMFLDESNLFHTIDSEQQLNEINKGDDKLKSHPSDNAFNEILKQLTTIPIDKIHHFSIIGEHLSNLHQQTQLLDVIIYVGNQVFKAHRVALSCFSKYFADSFERTSEKVKLPLEIKLHGISPDAFRIFLEYVYLATIEITPEYVGDLIMAADFLSIPVIKEKCVKYMDAITADQALVAVQTGKLPITSEAYRMSRQCIIEHFTDCYDTIPFNQLSLDNLCALLRDDRLLVSSEMDVFWAGLKWIAYNMKDREQYLNQVMECVRFPYLSHSELFKCLESNDLLKNSDKCREMLIQANWIVSTEDNKKSDLLDLPKPLPRICFRRDIVINHPATGSTDTFMTIPDDNTPSFKDLRNAFSCEVVTHEPAIKVGVQKSQPVASRAPTPAPRSISPSFISGDILVIGGFQQDTKENHTEKHVERYYSNDNQWKYYAELPEPRHHHAVAFLGGKLYLSGGTDAKKTFTKRHPLPLNKVFQFDPSQKVWRECGLMNSSRMYHKMCALYGMLYAIGGQDEKSRVLASVECYNSKTNSWIYARPMNSARMGFGAAVNDGKIYVAGGHGEHLDKKTALPILQSVEAFDPRTNQWVTMTDLRIPRCYCCLVSVGSCLYLCGGASSSYPAAKDGTFSSVGLIEMFDPGKNKWEFKAEMSLPRHHHGIAVIGTKIFLVGGMSTTNFKTLKSVECFDTATETWDNSVRDMPMPAKWICCSVLPVSKH</sequence>
<dbReference type="SMART" id="SM00875">
    <property type="entry name" value="BACK"/>
    <property type="match status" value="1"/>
</dbReference>
<feature type="region of interest" description="Disordered" evidence="3">
    <location>
        <begin position="1"/>
        <end position="20"/>
    </location>
</feature>